<dbReference type="RefSeq" id="WP_261968946.1">
    <property type="nucleotide sequence ID" value="NZ_JAHHZF010000006.1"/>
</dbReference>
<dbReference type="Proteomes" id="UP000766595">
    <property type="component" value="Unassembled WGS sequence"/>
</dbReference>
<gene>
    <name evidence="1" type="ORF">KL771_12775</name>
</gene>
<dbReference type="EMBL" id="JAHHZF010000006">
    <property type="protein sequence ID" value="MBT9290339.1"/>
    <property type="molecule type" value="Genomic_DNA"/>
</dbReference>
<dbReference type="Gene3D" id="3.30.930.10">
    <property type="entry name" value="Bira Bifunctional Protein, Domain 2"/>
    <property type="match status" value="1"/>
</dbReference>
<protein>
    <submittedName>
        <fullName evidence="1">Amino acid--[acyl-carrier-protein] ligase</fullName>
        <ecNumber evidence="1">6.2.1.n2</ecNumber>
    </submittedName>
</protein>
<evidence type="ECO:0000313" key="2">
    <source>
        <dbReference type="Proteomes" id="UP000766595"/>
    </source>
</evidence>
<dbReference type="EC" id="6.2.1.n2" evidence="1"/>
<dbReference type="GO" id="GO:0016874">
    <property type="term" value="F:ligase activity"/>
    <property type="evidence" value="ECO:0007669"/>
    <property type="project" value="UniProtKB-KW"/>
</dbReference>
<sequence>MNMIAPKGFACTPADPLDPLAEVLFHKMGAEGVYARTALYEGIVDKLAALISGHREEGTEVFRFPPVMSRSQLEKSGYLKSFPNLLGCVCALHGTEREILDAVTRFDRGGTWTDALSPADLVLSPAACYPVYPIVAERGPLPAGGLVFDVAADCFRHEPSKHLDRLQSFRMREYVMIGAPDDVAAFRERWMERAQGIARDLGLTFRVDTASDPFFGRVGQIKAVSQVQQALKFELLVPLRSEESPTACMSFNYHREHFGVTWDIKDANGEPAHTGCVAFGMDRLAVALFHTHGTDLARWPASVRSLLAL</sequence>
<name>A0A947DAP8_9HYPH</name>
<proteinExistence type="predicted"/>
<dbReference type="InterPro" id="IPR045864">
    <property type="entry name" value="aa-tRNA-synth_II/BPL/LPL"/>
</dbReference>
<accession>A0A947DAP8</accession>
<dbReference type="SUPFAM" id="SSF55681">
    <property type="entry name" value="Class II aaRS and biotin synthetases"/>
    <property type="match status" value="1"/>
</dbReference>
<reference evidence="1 2" key="1">
    <citation type="submission" date="2021-06" db="EMBL/GenBank/DDBJ databases">
        <authorList>
            <person name="Grouzdev D.S."/>
            <person name="Koziaeva V."/>
        </authorList>
    </citation>
    <scope>NUCLEOTIDE SEQUENCE [LARGE SCALE GENOMIC DNA]</scope>
    <source>
        <strain evidence="1 2">22</strain>
    </source>
</reference>
<comment type="caution">
    <text evidence="1">The sequence shown here is derived from an EMBL/GenBank/DDBJ whole genome shotgun (WGS) entry which is preliminary data.</text>
</comment>
<organism evidence="1 2">
    <name type="scientific">Prosthecodimorpha staleyi</name>
    <dbReference type="NCBI Taxonomy" id="2840188"/>
    <lineage>
        <taxon>Bacteria</taxon>
        <taxon>Pseudomonadati</taxon>
        <taxon>Pseudomonadota</taxon>
        <taxon>Alphaproteobacteria</taxon>
        <taxon>Hyphomicrobiales</taxon>
        <taxon>Ancalomicrobiaceae</taxon>
        <taxon>Prosthecodimorpha</taxon>
    </lineage>
</organism>
<dbReference type="CDD" id="cd00670">
    <property type="entry name" value="Gly_His_Pro_Ser_Thr_tRS_core"/>
    <property type="match status" value="1"/>
</dbReference>
<dbReference type="AlphaFoldDB" id="A0A947DAP8"/>
<evidence type="ECO:0000313" key="1">
    <source>
        <dbReference type="EMBL" id="MBT9290339.1"/>
    </source>
</evidence>
<keyword evidence="2" id="KW-1185">Reference proteome</keyword>
<keyword evidence="1" id="KW-0436">Ligase</keyword>
<dbReference type="NCBIfam" id="NF005479">
    <property type="entry name" value="PRK07080.1"/>
    <property type="match status" value="1"/>
</dbReference>